<dbReference type="Proteomes" id="UP000499080">
    <property type="component" value="Unassembled WGS sequence"/>
</dbReference>
<name>A0A4Y2K092_ARAVE</name>
<proteinExistence type="predicted"/>
<sequence length="123" mass="14379">MRVQLYAKDLCYFSVFSLEAIRTGCVKLVHIYPFRKTVGGCCLPQNANQAISFPQSQFITTTWGMWHMLKSEYPKHFSCYHTYNFTSENSTCGGYHMLFAEVTSYLVTNQQYHMWWLVTKSSD</sequence>
<keyword evidence="2" id="KW-1185">Reference proteome</keyword>
<gene>
    <name evidence="1" type="ORF">AVEN_113983_1</name>
</gene>
<dbReference type="EMBL" id="BGPR01004039">
    <property type="protein sequence ID" value="GBM95198.1"/>
    <property type="molecule type" value="Genomic_DNA"/>
</dbReference>
<organism evidence="1 2">
    <name type="scientific">Araneus ventricosus</name>
    <name type="common">Orbweaver spider</name>
    <name type="synonym">Epeira ventricosa</name>
    <dbReference type="NCBI Taxonomy" id="182803"/>
    <lineage>
        <taxon>Eukaryota</taxon>
        <taxon>Metazoa</taxon>
        <taxon>Ecdysozoa</taxon>
        <taxon>Arthropoda</taxon>
        <taxon>Chelicerata</taxon>
        <taxon>Arachnida</taxon>
        <taxon>Araneae</taxon>
        <taxon>Araneomorphae</taxon>
        <taxon>Entelegynae</taxon>
        <taxon>Araneoidea</taxon>
        <taxon>Araneidae</taxon>
        <taxon>Araneus</taxon>
    </lineage>
</organism>
<dbReference type="AlphaFoldDB" id="A0A4Y2K092"/>
<evidence type="ECO:0000313" key="1">
    <source>
        <dbReference type="EMBL" id="GBM95198.1"/>
    </source>
</evidence>
<comment type="caution">
    <text evidence="1">The sequence shown here is derived from an EMBL/GenBank/DDBJ whole genome shotgun (WGS) entry which is preliminary data.</text>
</comment>
<evidence type="ECO:0000313" key="2">
    <source>
        <dbReference type="Proteomes" id="UP000499080"/>
    </source>
</evidence>
<reference evidence="1 2" key="1">
    <citation type="journal article" date="2019" name="Sci. Rep.">
        <title>Orb-weaving spider Araneus ventricosus genome elucidates the spidroin gene catalogue.</title>
        <authorList>
            <person name="Kono N."/>
            <person name="Nakamura H."/>
            <person name="Ohtoshi R."/>
            <person name="Moran D.A.P."/>
            <person name="Shinohara A."/>
            <person name="Yoshida Y."/>
            <person name="Fujiwara M."/>
            <person name="Mori M."/>
            <person name="Tomita M."/>
            <person name="Arakawa K."/>
        </authorList>
    </citation>
    <scope>NUCLEOTIDE SEQUENCE [LARGE SCALE GENOMIC DNA]</scope>
</reference>
<accession>A0A4Y2K092</accession>
<protein>
    <submittedName>
        <fullName evidence="1">Uncharacterized protein</fullName>
    </submittedName>
</protein>